<accession>A0ABW4RED2</accession>
<dbReference type="RefSeq" id="WP_347324154.1">
    <property type="nucleotide sequence ID" value="NZ_JBCGUH010000003.1"/>
</dbReference>
<evidence type="ECO:0000256" key="6">
    <source>
        <dbReference type="SAM" id="Phobius"/>
    </source>
</evidence>
<evidence type="ECO:0000313" key="7">
    <source>
        <dbReference type="EMBL" id="MFD1884500.1"/>
    </source>
</evidence>
<sequence>MPVFSFWLFILIASFTPGPNNMMAMAYAHRYGLRRTLPFCLGVGAGFALLLFLCSVANLLLVEWLPLLRLPLTLLGVVYMLYLAYKMISDSGNSSPSEPDQQPKLFFTGMLIQFLNPKGILFSLSTVSTFILPYHSTLVSYIGFALLLGIVGICSSFSWSLGGALFQTWLQQHRRLFNWTMAALLVWTAVLLVV</sequence>
<evidence type="ECO:0000256" key="2">
    <source>
        <dbReference type="ARBA" id="ARBA00022475"/>
    </source>
</evidence>
<dbReference type="PANTHER" id="PTHR30086">
    <property type="entry name" value="ARGININE EXPORTER PROTEIN ARGO"/>
    <property type="match status" value="1"/>
</dbReference>
<keyword evidence="4 6" id="KW-1133">Transmembrane helix</keyword>
<feature type="transmembrane region" description="Helical" evidence="6">
    <location>
        <begin position="6"/>
        <end position="27"/>
    </location>
</feature>
<name>A0ABW4RED2_9BACL</name>
<feature type="transmembrane region" description="Helical" evidence="6">
    <location>
        <begin position="176"/>
        <end position="193"/>
    </location>
</feature>
<organism evidence="7 8">
    <name type="scientific">Paenibacillus wenxiniae</name>
    <dbReference type="NCBI Taxonomy" id="1636843"/>
    <lineage>
        <taxon>Bacteria</taxon>
        <taxon>Bacillati</taxon>
        <taxon>Bacillota</taxon>
        <taxon>Bacilli</taxon>
        <taxon>Bacillales</taxon>
        <taxon>Paenibacillaceae</taxon>
        <taxon>Paenibacillus</taxon>
    </lineage>
</organism>
<evidence type="ECO:0000256" key="5">
    <source>
        <dbReference type="ARBA" id="ARBA00023136"/>
    </source>
</evidence>
<feature type="transmembrane region" description="Helical" evidence="6">
    <location>
        <begin position="138"/>
        <end position="164"/>
    </location>
</feature>
<dbReference type="PANTHER" id="PTHR30086:SF20">
    <property type="entry name" value="ARGININE EXPORTER PROTEIN ARGO-RELATED"/>
    <property type="match status" value="1"/>
</dbReference>
<dbReference type="InterPro" id="IPR001123">
    <property type="entry name" value="LeuE-type"/>
</dbReference>
<comment type="caution">
    <text evidence="7">The sequence shown here is derived from an EMBL/GenBank/DDBJ whole genome shotgun (WGS) entry which is preliminary data.</text>
</comment>
<comment type="subcellular location">
    <subcellularLocation>
        <location evidence="1">Cell membrane</location>
        <topology evidence="1">Multi-pass membrane protein</topology>
    </subcellularLocation>
</comment>
<keyword evidence="8" id="KW-1185">Reference proteome</keyword>
<keyword evidence="5 6" id="KW-0472">Membrane</keyword>
<evidence type="ECO:0000256" key="3">
    <source>
        <dbReference type="ARBA" id="ARBA00022692"/>
    </source>
</evidence>
<dbReference type="Pfam" id="PF01810">
    <property type="entry name" value="LysE"/>
    <property type="match status" value="1"/>
</dbReference>
<reference evidence="8" key="1">
    <citation type="journal article" date="2019" name="Int. J. Syst. Evol. Microbiol.">
        <title>The Global Catalogue of Microorganisms (GCM) 10K type strain sequencing project: providing services to taxonomists for standard genome sequencing and annotation.</title>
        <authorList>
            <consortium name="The Broad Institute Genomics Platform"/>
            <consortium name="The Broad Institute Genome Sequencing Center for Infectious Disease"/>
            <person name="Wu L."/>
            <person name="Ma J."/>
        </authorList>
    </citation>
    <scope>NUCLEOTIDE SEQUENCE [LARGE SCALE GENOMIC DNA]</scope>
    <source>
        <strain evidence="8">CCUG 54950</strain>
    </source>
</reference>
<evidence type="ECO:0000256" key="1">
    <source>
        <dbReference type="ARBA" id="ARBA00004651"/>
    </source>
</evidence>
<feature type="transmembrane region" description="Helical" evidence="6">
    <location>
        <begin position="67"/>
        <end position="85"/>
    </location>
</feature>
<proteinExistence type="predicted"/>
<gene>
    <name evidence="7" type="ORF">ACFSC9_03105</name>
</gene>
<dbReference type="Proteomes" id="UP001597233">
    <property type="component" value="Unassembled WGS sequence"/>
</dbReference>
<feature type="transmembrane region" description="Helical" evidence="6">
    <location>
        <begin position="39"/>
        <end position="61"/>
    </location>
</feature>
<feature type="transmembrane region" description="Helical" evidence="6">
    <location>
        <begin position="105"/>
        <end position="132"/>
    </location>
</feature>
<evidence type="ECO:0000256" key="4">
    <source>
        <dbReference type="ARBA" id="ARBA00022989"/>
    </source>
</evidence>
<evidence type="ECO:0000313" key="8">
    <source>
        <dbReference type="Proteomes" id="UP001597233"/>
    </source>
</evidence>
<protein>
    <submittedName>
        <fullName evidence="7">LysE family translocator</fullName>
    </submittedName>
</protein>
<keyword evidence="3 6" id="KW-0812">Transmembrane</keyword>
<dbReference type="EMBL" id="JBHUEH010000010">
    <property type="protein sequence ID" value="MFD1884500.1"/>
    <property type="molecule type" value="Genomic_DNA"/>
</dbReference>
<keyword evidence="2" id="KW-1003">Cell membrane</keyword>